<keyword evidence="11" id="KW-1185">Reference proteome</keyword>
<keyword evidence="6 8" id="KW-0234">DNA repair</keyword>
<evidence type="ECO:0000256" key="4">
    <source>
        <dbReference type="ARBA" id="ARBA00022679"/>
    </source>
</evidence>
<feature type="active site" description="Nucleophile; methyl group acceptor" evidence="8">
    <location>
        <position position="135"/>
    </location>
</feature>
<dbReference type="GO" id="GO:0008168">
    <property type="term" value="F:methyltransferase activity"/>
    <property type="evidence" value="ECO:0007669"/>
    <property type="project" value="UniProtKB-KW"/>
</dbReference>
<keyword evidence="4 8" id="KW-0808">Transferase</keyword>
<dbReference type="SUPFAM" id="SSF53155">
    <property type="entry name" value="Methylated DNA-protein cysteine methyltransferase domain"/>
    <property type="match status" value="1"/>
</dbReference>
<dbReference type="InterPro" id="IPR036631">
    <property type="entry name" value="MGMT_N_sf"/>
</dbReference>
<gene>
    <name evidence="10" type="primary">ogt</name>
    <name evidence="10" type="ORF">DPPLL_21700</name>
</gene>
<dbReference type="InterPro" id="IPR001497">
    <property type="entry name" value="MethylDNA_cys_MeTrfase_AS"/>
</dbReference>
<dbReference type="Proteomes" id="UP000830055">
    <property type="component" value="Chromosome"/>
</dbReference>
<keyword evidence="3 8" id="KW-0489">Methyltransferase</keyword>
<evidence type="ECO:0000256" key="6">
    <source>
        <dbReference type="ARBA" id="ARBA00023204"/>
    </source>
</evidence>
<keyword evidence="2 8" id="KW-0963">Cytoplasm</keyword>
<sequence>MKRVGATSEQAVVDGFFGKVVVTVENEAVCAVRIVQKGAAGEELPAGDATIHSPVLRSAVAQLRRYLSGEGRNFDLPLRLGGTPFQQAVWREAAAIPYGASRTYGQIATRLGRPRAARAVGQALSRNPVPLFIPCHRIVAGNGGMGGYTPDPSIKKALLKHEGVADFG</sequence>
<evidence type="ECO:0000313" key="11">
    <source>
        <dbReference type="Proteomes" id="UP000830055"/>
    </source>
</evidence>
<evidence type="ECO:0000256" key="1">
    <source>
        <dbReference type="ARBA" id="ARBA00001286"/>
    </source>
</evidence>
<dbReference type="InterPro" id="IPR014048">
    <property type="entry name" value="MethylDNA_cys_MeTrfase_DNA-bd"/>
</dbReference>
<evidence type="ECO:0000259" key="9">
    <source>
        <dbReference type="Pfam" id="PF01035"/>
    </source>
</evidence>
<comment type="miscellaneous">
    <text evidence="8">This enzyme catalyzes only one turnover and therefore is not strictly catalytic. According to one definition, an enzyme is a biocatalyst that acts repeatedly and over many reaction cycles.</text>
</comment>
<evidence type="ECO:0000313" key="10">
    <source>
        <dbReference type="EMBL" id="BDD87805.1"/>
    </source>
</evidence>
<evidence type="ECO:0000256" key="2">
    <source>
        <dbReference type="ARBA" id="ARBA00022490"/>
    </source>
</evidence>
<comment type="subcellular location">
    <subcellularLocation>
        <location evidence="8">Cytoplasm</location>
    </subcellularLocation>
</comment>
<accession>A0ABN6M6G3</accession>
<dbReference type="EMBL" id="AP025516">
    <property type="protein sequence ID" value="BDD87805.1"/>
    <property type="molecule type" value="Genomic_DNA"/>
</dbReference>
<dbReference type="CDD" id="cd06445">
    <property type="entry name" value="ATase"/>
    <property type="match status" value="1"/>
</dbReference>
<dbReference type="GO" id="GO:0032259">
    <property type="term" value="P:methylation"/>
    <property type="evidence" value="ECO:0007669"/>
    <property type="project" value="UniProtKB-KW"/>
</dbReference>
<evidence type="ECO:0000256" key="8">
    <source>
        <dbReference type="HAMAP-Rule" id="MF_00772"/>
    </source>
</evidence>
<feature type="domain" description="Methylated-DNA-[protein]-cysteine S-methyltransferase DNA binding" evidence="9">
    <location>
        <begin position="84"/>
        <end position="164"/>
    </location>
</feature>
<dbReference type="PANTHER" id="PTHR10815">
    <property type="entry name" value="METHYLATED-DNA--PROTEIN-CYSTEINE METHYLTRANSFERASE"/>
    <property type="match status" value="1"/>
</dbReference>
<protein>
    <recommendedName>
        <fullName evidence="8">Methylated-DNA--protein-cysteine methyltransferase</fullName>
        <ecNumber evidence="8">2.1.1.63</ecNumber>
    </recommendedName>
    <alternativeName>
        <fullName evidence="8">6-O-methylguanine-DNA methyltransferase</fullName>
        <shortName evidence="8">MGMT</shortName>
    </alternativeName>
    <alternativeName>
        <fullName evidence="8">O-6-methylguanine-DNA-alkyltransferase</fullName>
    </alternativeName>
</protein>
<dbReference type="InterPro" id="IPR036388">
    <property type="entry name" value="WH-like_DNA-bd_sf"/>
</dbReference>
<comment type="catalytic activity">
    <reaction evidence="1 8">
        <text>a 4-O-methyl-thymidine in DNA + L-cysteinyl-[protein] = a thymidine in DNA + S-methyl-L-cysteinyl-[protein]</text>
        <dbReference type="Rhea" id="RHEA:53428"/>
        <dbReference type="Rhea" id="RHEA-COMP:10131"/>
        <dbReference type="Rhea" id="RHEA-COMP:10132"/>
        <dbReference type="Rhea" id="RHEA-COMP:13555"/>
        <dbReference type="Rhea" id="RHEA-COMP:13556"/>
        <dbReference type="ChEBI" id="CHEBI:29950"/>
        <dbReference type="ChEBI" id="CHEBI:82612"/>
        <dbReference type="ChEBI" id="CHEBI:137386"/>
        <dbReference type="ChEBI" id="CHEBI:137387"/>
        <dbReference type="EC" id="2.1.1.63"/>
    </reaction>
</comment>
<dbReference type="Pfam" id="PF01035">
    <property type="entry name" value="DNA_binding_1"/>
    <property type="match status" value="1"/>
</dbReference>
<dbReference type="Gene3D" id="3.30.160.70">
    <property type="entry name" value="Methylated DNA-protein cysteine methyltransferase domain"/>
    <property type="match status" value="1"/>
</dbReference>
<dbReference type="EC" id="2.1.1.63" evidence="8"/>
<dbReference type="Gene3D" id="1.10.10.10">
    <property type="entry name" value="Winged helix-like DNA-binding domain superfamily/Winged helix DNA-binding domain"/>
    <property type="match status" value="1"/>
</dbReference>
<evidence type="ECO:0000256" key="3">
    <source>
        <dbReference type="ARBA" id="ARBA00022603"/>
    </source>
</evidence>
<dbReference type="RefSeq" id="WP_284151217.1">
    <property type="nucleotide sequence ID" value="NZ_AP025516.1"/>
</dbReference>
<dbReference type="InterPro" id="IPR023546">
    <property type="entry name" value="MGMT"/>
</dbReference>
<organism evidence="10 11">
    <name type="scientific">Desulfofustis limnaeus</name>
    <dbReference type="NCBI Taxonomy" id="2740163"/>
    <lineage>
        <taxon>Bacteria</taxon>
        <taxon>Pseudomonadati</taxon>
        <taxon>Thermodesulfobacteriota</taxon>
        <taxon>Desulfobulbia</taxon>
        <taxon>Desulfobulbales</taxon>
        <taxon>Desulfocapsaceae</taxon>
        <taxon>Desulfofustis</taxon>
    </lineage>
</organism>
<comment type="similarity">
    <text evidence="8">Belongs to the MGMT family.</text>
</comment>
<evidence type="ECO:0000256" key="5">
    <source>
        <dbReference type="ARBA" id="ARBA00022763"/>
    </source>
</evidence>
<comment type="function">
    <text evidence="8">Involved in the cellular defense against the biological effects of O6-methylguanine (O6-MeG) and O4-methylthymine (O4-MeT) in DNA. Repairs the methylated nucleobase in DNA by stoichiometrically transferring the methyl group to a cysteine residue in the enzyme. This is a suicide reaction: the enzyme is irreversibly inactivated.</text>
</comment>
<dbReference type="NCBIfam" id="TIGR00589">
    <property type="entry name" value="ogt"/>
    <property type="match status" value="1"/>
</dbReference>
<reference evidence="10 11" key="1">
    <citation type="submission" date="2022-01" db="EMBL/GenBank/DDBJ databases">
        <title>Desulfofustis limnae sp. nov., a novel mesophilic sulfate-reducing bacterium isolated from marsh soil.</title>
        <authorList>
            <person name="Watanabe M."/>
            <person name="Takahashi A."/>
            <person name="Kojima H."/>
            <person name="Fukui M."/>
        </authorList>
    </citation>
    <scope>NUCLEOTIDE SEQUENCE [LARGE SCALE GENOMIC DNA]</scope>
    <source>
        <strain evidence="10 11">PPLL</strain>
    </source>
</reference>
<dbReference type="SUPFAM" id="SSF46767">
    <property type="entry name" value="Methylated DNA-protein cysteine methyltransferase, C-terminal domain"/>
    <property type="match status" value="1"/>
</dbReference>
<dbReference type="PROSITE" id="PS00374">
    <property type="entry name" value="MGMT"/>
    <property type="match status" value="1"/>
</dbReference>
<comment type="catalytic activity">
    <reaction evidence="7 8">
        <text>a 6-O-methyl-2'-deoxyguanosine in DNA + L-cysteinyl-[protein] = S-methyl-L-cysteinyl-[protein] + a 2'-deoxyguanosine in DNA</text>
        <dbReference type="Rhea" id="RHEA:24000"/>
        <dbReference type="Rhea" id="RHEA-COMP:10131"/>
        <dbReference type="Rhea" id="RHEA-COMP:10132"/>
        <dbReference type="Rhea" id="RHEA-COMP:11367"/>
        <dbReference type="Rhea" id="RHEA-COMP:11368"/>
        <dbReference type="ChEBI" id="CHEBI:29950"/>
        <dbReference type="ChEBI" id="CHEBI:82612"/>
        <dbReference type="ChEBI" id="CHEBI:85445"/>
        <dbReference type="ChEBI" id="CHEBI:85448"/>
        <dbReference type="EC" id="2.1.1.63"/>
    </reaction>
</comment>
<dbReference type="HAMAP" id="MF_00772">
    <property type="entry name" value="OGT"/>
    <property type="match status" value="1"/>
</dbReference>
<proteinExistence type="inferred from homology"/>
<dbReference type="PANTHER" id="PTHR10815:SF13">
    <property type="entry name" value="METHYLATED-DNA--PROTEIN-CYSTEINE METHYLTRANSFERASE"/>
    <property type="match status" value="1"/>
</dbReference>
<name>A0ABN6M6G3_9BACT</name>
<evidence type="ECO:0000256" key="7">
    <source>
        <dbReference type="ARBA" id="ARBA00049348"/>
    </source>
</evidence>
<keyword evidence="5 8" id="KW-0227">DNA damage</keyword>
<dbReference type="InterPro" id="IPR036217">
    <property type="entry name" value="MethylDNA_cys_MeTrfase_DNAb"/>
</dbReference>